<dbReference type="AlphaFoldDB" id="A0A101MF29"/>
<proteinExistence type="predicted"/>
<keyword evidence="1" id="KW-0472">Membrane</keyword>
<keyword evidence="3" id="KW-1185">Reference proteome</keyword>
<feature type="transmembrane region" description="Helical" evidence="1">
    <location>
        <begin position="79"/>
        <end position="103"/>
    </location>
</feature>
<name>A0A101MF29_PENFR</name>
<comment type="caution">
    <text evidence="2">The sequence shown here is derived from an EMBL/GenBank/DDBJ whole genome shotgun (WGS) entry which is preliminary data.</text>
</comment>
<keyword evidence="1" id="KW-0812">Transmembrane</keyword>
<dbReference type="Proteomes" id="UP000055045">
    <property type="component" value="Unassembled WGS sequence"/>
</dbReference>
<evidence type="ECO:0000256" key="1">
    <source>
        <dbReference type="SAM" id="Phobius"/>
    </source>
</evidence>
<evidence type="ECO:0000313" key="3">
    <source>
        <dbReference type="Proteomes" id="UP000055045"/>
    </source>
</evidence>
<dbReference type="EMBL" id="LLXE01000224">
    <property type="protein sequence ID" value="KUM59431.1"/>
    <property type="molecule type" value="Genomic_DNA"/>
</dbReference>
<organism evidence="2 3">
    <name type="scientific">Penicillium freii</name>
    <dbReference type="NCBI Taxonomy" id="48697"/>
    <lineage>
        <taxon>Eukaryota</taxon>
        <taxon>Fungi</taxon>
        <taxon>Dikarya</taxon>
        <taxon>Ascomycota</taxon>
        <taxon>Pezizomycotina</taxon>
        <taxon>Eurotiomycetes</taxon>
        <taxon>Eurotiomycetidae</taxon>
        <taxon>Eurotiales</taxon>
        <taxon>Aspergillaceae</taxon>
        <taxon>Penicillium</taxon>
    </lineage>
</organism>
<evidence type="ECO:0000313" key="2">
    <source>
        <dbReference type="EMBL" id="KUM59431.1"/>
    </source>
</evidence>
<sequence>MEHHRFFVLTLNPHPLHSNLTFKLKHGQTGVSIVLSWFICALAKPLLHHTPGSGNRVLLLRSFIQHKDRAIEQQLSGRIILGVSPLISLIGVAHTVFSFFSVFQHIPPQYCATLELLLPSRGF</sequence>
<protein>
    <submittedName>
        <fullName evidence="2">Uncharacterized protein</fullName>
    </submittedName>
</protein>
<keyword evidence="1" id="KW-1133">Transmembrane helix</keyword>
<reference evidence="2 3" key="1">
    <citation type="submission" date="2015-10" db="EMBL/GenBank/DDBJ databases">
        <title>Genome sequencing of Penicillium freii.</title>
        <authorList>
            <person name="Nguyen H.D."/>
            <person name="Visagie C.M."/>
            <person name="Seifert K.A."/>
        </authorList>
    </citation>
    <scope>NUCLEOTIDE SEQUENCE [LARGE SCALE GENOMIC DNA]</scope>
    <source>
        <strain evidence="2 3">DAOM 242723</strain>
    </source>
</reference>
<gene>
    <name evidence="2" type="ORF">ACN42_g7697</name>
</gene>
<accession>A0A101MF29</accession>